<feature type="compositionally biased region" description="Polar residues" evidence="1">
    <location>
        <begin position="65"/>
        <end position="84"/>
    </location>
</feature>
<dbReference type="RefSeq" id="WP_143596007.1">
    <property type="nucleotide sequence ID" value="NZ_OBEK01000002.1"/>
</dbReference>
<feature type="compositionally biased region" description="Low complexity" evidence="1">
    <location>
        <begin position="181"/>
        <end position="196"/>
    </location>
</feature>
<dbReference type="CDD" id="cd00118">
    <property type="entry name" value="LysM"/>
    <property type="match status" value="1"/>
</dbReference>
<feature type="domain" description="LysM" evidence="2">
    <location>
        <begin position="2"/>
        <end position="47"/>
    </location>
</feature>
<dbReference type="PROSITE" id="PS51782">
    <property type="entry name" value="LYSM"/>
    <property type="match status" value="1"/>
</dbReference>
<dbReference type="InterPro" id="IPR018392">
    <property type="entry name" value="LysM"/>
</dbReference>
<dbReference type="Gene3D" id="3.10.350.10">
    <property type="entry name" value="LysM domain"/>
    <property type="match status" value="1"/>
</dbReference>
<dbReference type="AlphaFoldDB" id="A0A285NQ16"/>
<evidence type="ECO:0000259" key="2">
    <source>
        <dbReference type="PROSITE" id="PS51782"/>
    </source>
</evidence>
<feature type="region of interest" description="Disordered" evidence="1">
    <location>
        <begin position="169"/>
        <end position="209"/>
    </location>
</feature>
<dbReference type="Proteomes" id="UP000219356">
    <property type="component" value="Unassembled WGS sequence"/>
</dbReference>
<evidence type="ECO:0000256" key="1">
    <source>
        <dbReference type="SAM" id="MobiDB-lite"/>
    </source>
</evidence>
<feature type="non-terminal residue" evidence="3">
    <location>
        <position position="209"/>
    </location>
</feature>
<dbReference type="OrthoDB" id="2033517at2"/>
<organism evidence="3 4">
    <name type="scientific">Terribacillus aidingensis</name>
    <dbReference type="NCBI Taxonomy" id="586416"/>
    <lineage>
        <taxon>Bacteria</taxon>
        <taxon>Bacillati</taxon>
        <taxon>Bacillota</taxon>
        <taxon>Bacilli</taxon>
        <taxon>Bacillales</taxon>
        <taxon>Bacillaceae</taxon>
        <taxon>Terribacillus</taxon>
    </lineage>
</organism>
<dbReference type="SUPFAM" id="SSF54106">
    <property type="entry name" value="LysM domain"/>
    <property type="match status" value="1"/>
</dbReference>
<name>A0A285NQ16_9BACI</name>
<evidence type="ECO:0000313" key="3">
    <source>
        <dbReference type="EMBL" id="SNZ11308.1"/>
    </source>
</evidence>
<dbReference type="Pfam" id="PF01476">
    <property type="entry name" value="LysM"/>
    <property type="match status" value="1"/>
</dbReference>
<gene>
    <name evidence="3" type="ORF">SAMN05421503_2008</name>
</gene>
<dbReference type="EMBL" id="OBEK01000002">
    <property type="protein sequence ID" value="SNZ11308.1"/>
    <property type="molecule type" value="Genomic_DNA"/>
</dbReference>
<accession>A0A285NQ16</accession>
<feature type="region of interest" description="Disordered" evidence="1">
    <location>
        <begin position="50"/>
        <end position="86"/>
    </location>
</feature>
<reference evidence="4" key="1">
    <citation type="submission" date="2017-09" db="EMBL/GenBank/DDBJ databases">
        <authorList>
            <person name="Varghese N."/>
            <person name="Submissions S."/>
        </authorList>
    </citation>
    <scope>NUCLEOTIDE SEQUENCE [LARGE SCALE GENOMIC DNA]</scope>
    <source>
        <strain evidence="4">CGMCC 1.8913</strain>
    </source>
</reference>
<dbReference type="InterPro" id="IPR036779">
    <property type="entry name" value="LysM_dom_sf"/>
</dbReference>
<protein>
    <submittedName>
        <fullName evidence="3">Morphogenetic protein associated with SpoVID</fullName>
    </submittedName>
</protein>
<keyword evidence="4" id="KW-1185">Reference proteome</keyword>
<dbReference type="SMART" id="SM00257">
    <property type="entry name" value="LysM"/>
    <property type="match status" value="1"/>
</dbReference>
<feature type="compositionally biased region" description="Basic and acidic residues" evidence="1">
    <location>
        <begin position="54"/>
        <end position="64"/>
    </location>
</feature>
<sequence length="209" mass="23369">MKIHIVQKDDTMWSIARKYGVSFDALREINGHIREPELAVPGMKLKIPSTAKAVSKEPVHRSETSADSNTGQQAPAPTFHNSPAIQEDDMSAAPYPFVPQMPQITAPEQGANVYPTPQQQNYVDVPPQQPVNMTQDQHMQGYPFYQQENGPWPMQGQQHMQEDWNVVQPGQQGLYGNWNTQGQGQPGQPGQQPMQGDWNMQGMQPGQQP</sequence>
<evidence type="ECO:0000313" key="4">
    <source>
        <dbReference type="Proteomes" id="UP000219356"/>
    </source>
</evidence>
<proteinExistence type="predicted"/>